<evidence type="ECO:0008006" key="11">
    <source>
        <dbReference type="Google" id="ProtNLM"/>
    </source>
</evidence>
<dbReference type="Proteomes" id="UP000298416">
    <property type="component" value="Unassembled WGS sequence"/>
</dbReference>
<evidence type="ECO:0000256" key="3">
    <source>
        <dbReference type="ARBA" id="ARBA00022448"/>
    </source>
</evidence>
<dbReference type="GO" id="GO:0009734">
    <property type="term" value="P:auxin-activated signaling pathway"/>
    <property type="evidence" value="ECO:0007669"/>
    <property type="project" value="UniProtKB-KW"/>
</dbReference>
<dbReference type="EMBL" id="PNBA02000014">
    <property type="protein sequence ID" value="KAG6401037.1"/>
    <property type="molecule type" value="Genomic_DNA"/>
</dbReference>
<dbReference type="GO" id="GO:0009926">
    <property type="term" value="P:auxin polar transport"/>
    <property type="evidence" value="ECO:0007669"/>
    <property type="project" value="TreeGrafter"/>
</dbReference>
<evidence type="ECO:0000256" key="1">
    <source>
        <dbReference type="ARBA" id="ARBA00004141"/>
    </source>
</evidence>
<keyword evidence="10" id="KW-1185">Reference proteome</keyword>
<protein>
    <recommendedName>
        <fullName evidence="11">Auxin efflux carrier family</fullName>
    </recommendedName>
</protein>
<comment type="similarity">
    <text evidence="2">Belongs to the auxin efflux carrier (TC 2.A.69.1) family.</text>
</comment>
<dbReference type="GO" id="GO:0010329">
    <property type="term" value="F:auxin efflux transmembrane transporter activity"/>
    <property type="evidence" value="ECO:0007669"/>
    <property type="project" value="TreeGrafter"/>
</dbReference>
<keyword evidence="6 8" id="KW-0472">Membrane</keyword>
<dbReference type="GO" id="GO:0005783">
    <property type="term" value="C:endoplasmic reticulum"/>
    <property type="evidence" value="ECO:0007669"/>
    <property type="project" value="TreeGrafter"/>
</dbReference>
<reference evidence="9" key="1">
    <citation type="submission" date="2018-01" db="EMBL/GenBank/DDBJ databases">
        <authorList>
            <person name="Mao J.F."/>
        </authorList>
    </citation>
    <scope>NUCLEOTIDE SEQUENCE</scope>
    <source>
        <strain evidence="9">Huo1</strain>
        <tissue evidence="9">Leaf</tissue>
    </source>
</reference>
<dbReference type="Pfam" id="PF03547">
    <property type="entry name" value="Mem_trans"/>
    <property type="match status" value="1"/>
</dbReference>
<evidence type="ECO:0000313" key="10">
    <source>
        <dbReference type="Proteomes" id="UP000298416"/>
    </source>
</evidence>
<evidence type="ECO:0000256" key="6">
    <source>
        <dbReference type="ARBA" id="ARBA00023136"/>
    </source>
</evidence>
<keyword evidence="7" id="KW-0927">Auxin signaling pathway</keyword>
<accession>A0A8X8ZDD1</accession>
<reference evidence="9" key="2">
    <citation type="submission" date="2020-08" db="EMBL/GenBank/DDBJ databases">
        <title>Plant Genome Project.</title>
        <authorList>
            <person name="Zhang R.-G."/>
        </authorList>
    </citation>
    <scope>NUCLEOTIDE SEQUENCE</scope>
    <source>
        <strain evidence="9">Huo1</strain>
        <tissue evidence="9">Leaf</tissue>
    </source>
</reference>
<keyword evidence="5 8" id="KW-1133">Transmembrane helix</keyword>
<gene>
    <name evidence="9" type="ORF">SASPL_137882</name>
</gene>
<comment type="subcellular location">
    <subcellularLocation>
        <location evidence="1">Membrane</location>
        <topology evidence="1">Multi-pass membrane protein</topology>
    </subcellularLocation>
</comment>
<comment type="caution">
    <text evidence="9">The sequence shown here is derived from an EMBL/GenBank/DDBJ whole genome shotgun (WGS) entry which is preliminary data.</text>
</comment>
<dbReference type="GO" id="GO:0005886">
    <property type="term" value="C:plasma membrane"/>
    <property type="evidence" value="ECO:0007669"/>
    <property type="project" value="TreeGrafter"/>
</dbReference>
<dbReference type="InterPro" id="IPR004776">
    <property type="entry name" value="Mem_transp_PIN-like"/>
</dbReference>
<evidence type="ECO:0000313" key="9">
    <source>
        <dbReference type="EMBL" id="KAG6401037.1"/>
    </source>
</evidence>
<evidence type="ECO:0000256" key="2">
    <source>
        <dbReference type="ARBA" id="ARBA00009177"/>
    </source>
</evidence>
<keyword evidence="4 8" id="KW-0812">Transmembrane</keyword>
<organism evidence="9">
    <name type="scientific">Salvia splendens</name>
    <name type="common">Scarlet sage</name>
    <dbReference type="NCBI Taxonomy" id="180675"/>
    <lineage>
        <taxon>Eukaryota</taxon>
        <taxon>Viridiplantae</taxon>
        <taxon>Streptophyta</taxon>
        <taxon>Embryophyta</taxon>
        <taxon>Tracheophyta</taxon>
        <taxon>Spermatophyta</taxon>
        <taxon>Magnoliopsida</taxon>
        <taxon>eudicotyledons</taxon>
        <taxon>Gunneridae</taxon>
        <taxon>Pentapetalae</taxon>
        <taxon>asterids</taxon>
        <taxon>lamiids</taxon>
        <taxon>Lamiales</taxon>
        <taxon>Lamiaceae</taxon>
        <taxon>Nepetoideae</taxon>
        <taxon>Mentheae</taxon>
        <taxon>Salviinae</taxon>
        <taxon>Salvia</taxon>
        <taxon>Salvia subgen. Calosphace</taxon>
        <taxon>core Calosphace</taxon>
    </lineage>
</organism>
<dbReference type="PANTHER" id="PTHR31752:SF2">
    <property type="entry name" value="AUXIN EFFLUX CARRIER COMPONENT 5"/>
    <property type="match status" value="1"/>
</dbReference>
<dbReference type="PANTHER" id="PTHR31752">
    <property type="entry name" value="AUXIN EFFLUX CARRIER COMPONENT 1B-RELATED"/>
    <property type="match status" value="1"/>
</dbReference>
<dbReference type="InterPro" id="IPR051107">
    <property type="entry name" value="Auxin_Efflux_Carrier"/>
</dbReference>
<keyword evidence="3" id="KW-0813">Transport</keyword>
<evidence type="ECO:0000256" key="5">
    <source>
        <dbReference type="ARBA" id="ARBA00022989"/>
    </source>
</evidence>
<evidence type="ECO:0000256" key="8">
    <source>
        <dbReference type="SAM" id="Phobius"/>
    </source>
</evidence>
<feature type="transmembrane region" description="Helical" evidence="8">
    <location>
        <begin position="6"/>
        <end position="25"/>
    </location>
</feature>
<sequence length="119" mass="13516">MIELGDIYKVVVAMTPLYVALVLGYSSVRWWRMFKPDQCDAINRFNCYFIIPFFTFQFTSGVDPYTMNFHFLAGDVVAKAIAATASALLGKMHGHGDLDRRIEQLMECKPLSEAEVKIL</sequence>
<evidence type="ECO:0000256" key="4">
    <source>
        <dbReference type="ARBA" id="ARBA00022692"/>
    </source>
</evidence>
<proteinExistence type="inferred from homology"/>
<dbReference type="AlphaFoldDB" id="A0A8X8ZDD1"/>
<evidence type="ECO:0000256" key="7">
    <source>
        <dbReference type="ARBA" id="ARBA00023294"/>
    </source>
</evidence>
<name>A0A8X8ZDD1_SALSN</name>